<dbReference type="Pfam" id="PF22531">
    <property type="entry name" value="DUF7002"/>
    <property type="match status" value="1"/>
</dbReference>
<dbReference type="EMBL" id="JAGSHT010000004">
    <property type="protein sequence ID" value="MBZ2195413.1"/>
    <property type="molecule type" value="Genomic_DNA"/>
</dbReference>
<organism evidence="1 2">
    <name type="scientific">Occultella gossypii</name>
    <dbReference type="NCBI Taxonomy" id="2800820"/>
    <lineage>
        <taxon>Bacteria</taxon>
        <taxon>Bacillati</taxon>
        <taxon>Actinomycetota</taxon>
        <taxon>Actinomycetes</taxon>
        <taxon>Micrococcales</taxon>
        <taxon>Ruaniaceae</taxon>
        <taxon>Occultella</taxon>
    </lineage>
</organism>
<evidence type="ECO:0000313" key="1">
    <source>
        <dbReference type="EMBL" id="MBZ2195413.1"/>
    </source>
</evidence>
<dbReference type="RefSeq" id="WP_223403328.1">
    <property type="nucleotide sequence ID" value="NZ_JAGSHT010000004.1"/>
</dbReference>
<dbReference type="Proteomes" id="UP000826651">
    <property type="component" value="Unassembled WGS sequence"/>
</dbReference>
<keyword evidence="2" id="KW-1185">Reference proteome</keyword>
<accession>A0ABS7S8A1</accession>
<dbReference type="InterPro" id="IPR054271">
    <property type="entry name" value="DUF7002"/>
</dbReference>
<evidence type="ECO:0000313" key="2">
    <source>
        <dbReference type="Proteomes" id="UP000826651"/>
    </source>
</evidence>
<gene>
    <name evidence="1" type="ORF">KCQ71_04570</name>
</gene>
<comment type="caution">
    <text evidence="1">The sequence shown here is derived from an EMBL/GenBank/DDBJ whole genome shotgun (WGS) entry which is preliminary data.</text>
</comment>
<sequence>MERSDFIAKYPRLFHTAADGSWPSIREHGLLSTRALLDRYRPPVHVRAEILDSVRRTSHVLTRAGFPEATVRDQRPLKFLSVCLEPGVSEQDYLNALNARVFFHVNESDLQRLLRARMYRTHPQHVLTLDTAIFLESHPAVELAPYNTGSIHVPNMPKRGPSIFTPLEQYPWEAWRRKRGKDAVRELTVCGQADVAPSVVNVARWHQGTLVETILP</sequence>
<protein>
    <submittedName>
        <fullName evidence="1">Uncharacterized protein</fullName>
    </submittedName>
</protein>
<name>A0ABS7S8A1_9MICO</name>
<proteinExistence type="predicted"/>
<reference evidence="1 2" key="1">
    <citation type="submission" date="2021-04" db="EMBL/GenBank/DDBJ databases">
        <title>Ruania sp. nov., isolated from sandy soil of mangrove forest.</title>
        <authorList>
            <person name="Ge X."/>
            <person name="Huang R."/>
            <person name="Liu W."/>
        </authorList>
    </citation>
    <scope>NUCLEOTIDE SEQUENCE [LARGE SCALE GENOMIC DNA]</scope>
    <source>
        <strain evidence="1 2">N2-46</strain>
    </source>
</reference>